<gene>
    <name evidence="10" type="ORF">Cfor_07020</name>
</gene>
<evidence type="ECO:0000256" key="4">
    <source>
        <dbReference type="ARBA" id="ARBA00022801"/>
    </source>
</evidence>
<dbReference type="EMBL" id="BLKM01012995">
    <property type="protein sequence ID" value="GFG38707.1"/>
    <property type="molecule type" value="Genomic_DNA"/>
</dbReference>
<dbReference type="FunFam" id="3.40.50.300:FF:000578">
    <property type="entry name" value="probable ATP-dependent RNA helicase DHX35"/>
    <property type="match status" value="1"/>
</dbReference>
<dbReference type="PANTHER" id="PTHR18934">
    <property type="entry name" value="ATP-DEPENDENT RNA HELICASE"/>
    <property type="match status" value="1"/>
</dbReference>
<dbReference type="InterPro" id="IPR048333">
    <property type="entry name" value="HA2_WH"/>
</dbReference>
<evidence type="ECO:0000256" key="7">
    <source>
        <dbReference type="ARBA" id="ARBA00047984"/>
    </source>
</evidence>
<keyword evidence="11" id="KW-1185">Reference proteome</keyword>
<comment type="caution">
    <text evidence="10">The sequence shown here is derived from an EMBL/GenBank/DDBJ whole genome shotgun (WGS) entry which is preliminary data.</text>
</comment>
<dbReference type="GO" id="GO:0016787">
    <property type="term" value="F:hydrolase activity"/>
    <property type="evidence" value="ECO:0007669"/>
    <property type="project" value="UniProtKB-KW"/>
</dbReference>
<dbReference type="GO" id="GO:0003724">
    <property type="term" value="F:RNA helicase activity"/>
    <property type="evidence" value="ECO:0007669"/>
    <property type="project" value="UniProtKB-EC"/>
</dbReference>
<evidence type="ECO:0000313" key="11">
    <source>
        <dbReference type="Proteomes" id="UP000502823"/>
    </source>
</evidence>
<dbReference type="EC" id="3.6.4.13" evidence="2"/>
<dbReference type="FunFam" id="3.40.50.300:FF:000145">
    <property type="entry name" value="probable ATP-dependent RNA helicase DHX40"/>
    <property type="match status" value="1"/>
</dbReference>
<reference evidence="11" key="1">
    <citation type="submission" date="2020-01" db="EMBL/GenBank/DDBJ databases">
        <title>Draft genome sequence of the Termite Coptotermes fromosanus.</title>
        <authorList>
            <person name="Itakura S."/>
            <person name="Yosikawa Y."/>
            <person name="Umezawa K."/>
        </authorList>
    </citation>
    <scope>NUCLEOTIDE SEQUENCE [LARGE SCALE GENOMIC DNA]</scope>
</reference>
<dbReference type="PROSITE" id="PS51192">
    <property type="entry name" value="HELICASE_ATP_BIND_1"/>
    <property type="match status" value="1"/>
</dbReference>
<evidence type="ECO:0000256" key="1">
    <source>
        <dbReference type="ARBA" id="ARBA00008792"/>
    </source>
</evidence>
<evidence type="ECO:0000256" key="2">
    <source>
        <dbReference type="ARBA" id="ARBA00012552"/>
    </source>
</evidence>
<dbReference type="PANTHER" id="PTHR18934:SF136">
    <property type="entry name" value="ATP-DEPENDENT RNA HELICASE DHX35-RELATED"/>
    <property type="match status" value="1"/>
</dbReference>
<evidence type="ECO:0000256" key="3">
    <source>
        <dbReference type="ARBA" id="ARBA00022741"/>
    </source>
</evidence>
<dbReference type="SMART" id="SM00487">
    <property type="entry name" value="DEXDc"/>
    <property type="match status" value="1"/>
</dbReference>
<keyword evidence="6" id="KW-0067">ATP-binding</keyword>
<name>A0A6L2QA58_COPFO</name>
<dbReference type="CDD" id="cd17980">
    <property type="entry name" value="DEXHc_DHX35"/>
    <property type="match status" value="1"/>
</dbReference>
<dbReference type="SMART" id="SM00490">
    <property type="entry name" value="HELICc"/>
    <property type="match status" value="1"/>
</dbReference>
<organism evidence="10 11">
    <name type="scientific">Coptotermes formosanus</name>
    <name type="common">Formosan subterranean termite</name>
    <dbReference type="NCBI Taxonomy" id="36987"/>
    <lineage>
        <taxon>Eukaryota</taxon>
        <taxon>Metazoa</taxon>
        <taxon>Ecdysozoa</taxon>
        <taxon>Arthropoda</taxon>
        <taxon>Hexapoda</taxon>
        <taxon>Insecta</taxon>
        <taxon>Pterygota</taxon>
        <taxon>Neoptera</taxon>
        <taxon>Polyneoptera</taxon>
        <taxon>Dictyoptera</taxon>
        <taxon>Blattodea</taxon>
        <taxon>Blattoidea</taxon>
        <taxon>Termitoidae</taxon>
        <taxon>Rhinotermitidae</taxon>
        <taxon>Coptotermes</taxon>
    </lineage>
</organism>
<dbReference type="SMART" id="SM00847">
    <property type="entry name" value="HA2"/>
    <property type="match status" value="1"/>
</dbReference>
<feature type="domain" description="Helicase ATP-binding" evidence="8">
    <location>
        <begin position="61"/>
        <end position="226"/>
    </location>
</feature>
<dbReference type="InterPro" id="IPR011709">
    <property type="entry name" value="DEAD-box_helicase_OB_fold"/>
</dbReference>
<keyword evidence="3" id="KW-0547">Nucleotide-binding</keyword>
<dbReference type="InterPro" id="IPR014001">
    <property type="entry name" value="Helicase_ATP-bd"/>
</dbReference>
<dbReference type="OrthoDB" id="10253254at2759"/>
<dbReference type="GO" id="GO:0005524">
    <property type="term" value="F:ATP binding"/>
    <property type="evidence" value="ECO:0007669"/>
    <property type="project" value="UniProtKB-KW"/>
</dbReference>
<dbReference type="Pfam" id="PF00271">
    <property type="entry name" value="Helicase_C"/>
    <property type="match status" value="1"/>
</dbReference>
<dbReference type="InParanoid" id="A0A6L2QA58"/>
<comment type="catalytic activity">
    <reaction evidence="7">
        <text>ATP + H2O = ADP + phosphate + H(+)</text>
        <dbReference type="Rhea" id="RHEA:13065"/>
        <dbReference type="ChEBI" id="CHEBI:15377"/>
        <dbReference type="ChEBI" id="CHEBI:15378"/>
        <dbReference type="ChEBI" id="CHEBI:30616"/>
        <dbReference type="ChEBI" id="CHEBI:43474"/>
        <dbReference type="ChEBI" id="CHEBI:456216"/>
        <dbReference type="EC" id="3.6.4.13"/>
    </reaction>
</comment>
<dbReference type="InterPro" id="IPR027417">
    <property type="entry name" value="P-loop_NTPase"/>
</dbReference>
<dbReference type="GO" id="GO:0003723">
    <property type="term" value="F:RNA binding"/>
    <property type="evidence" value="ECO:0007669"/>
    <property type="project" value="TreeGrafter"/>
</dbReference>
<dbReference type="Pfam" id="PF21010">
    <property type="entry name" value="HA2_C"/>
    <property type="match status" value="1"/>
</dbReference>
<sequence length="691" mass="77859">MFSADVKPRFLKPGERSTWEEDKSDIDPNCATAFVYNPHVSLSLEQQRESLPVFRNRNHILYLLEKFQTLVLVGETGCGKSTQVPQYLLEAGWSSDGKVIGVTESRRVAATTLAARVAEEKGSLLGQTVGYSIRFDDCFDPEHTRIKYMTEGILLREMMADPLLRNYCVIMLDEVHERTLYTDIVMGLLKKILRKQRNLKLIVASATVDAEQLYNFFNHNSSQDMSKDTSVILSVEGRLYPVDIHYVKEPVPDYVKALVDTAALIHEHEPLGDMLAFLTGQEEVDRAVSLLKELAVNNKSNLKPLVLPMYGSLPNSEQLKVFRSTPRGLRKIVVATNIAETSITIPGIVYVIDCGFVKLRWFNPETHTDSLVVVPVSQASADQRAGRAGRICSGKAYRLYSEADFNALSVATPPEMQRSDLAMAVLQLKALGIDNVLRFNFPSPPPARNLHSALGLLYALGAIDSNGHLTEPLGIKMAEFPISSLYSKALMVSGEFGCSEEILSIIALLQVQNVFTKPSGGQNAIKARIAKRKFEVQEGDLLTLLNVYTAYVKHDMSQDWCKKYFLNYKGLRRAQEIRTQMLHLLKRFNIPIISCQGDSEKVCRCITAGLFPNAAYLHYSGVYRTVRGDQELYIHPTSVLYTLEQPKWLLFCEILHTNQIYMKDLTVVKPSWLEELAPHFYEKTIDRDYSL</sequence>
<dbReference type="AlphaFoldDB" id="A0A6L2QA58"/>
<feature type="domain" description="Helicase C-terminal" evidence="9">
    <location>
        <begin position="250"/>
        <end position="432"/>
    </location>
</feature>
<dbReference type="Gene3D" id="1.20.120.1080">
    <property type="match status" value="1"/>
</dbReference>
<dbReference type="Gene3D" id="3.40.50.300">
    <property type="entry name" value="P-loop containing nucleotide triphosphate hydrolases"/>
    <property type="match status" value="2"/>
</dbReference>
<evidence type="ECO:0000313" key="10">
    <source>
        <dbReference type="EMBL" id="GFG38707.1"/>
    </source>
</evidence>
<evidence type="ECO:0000256" key="5">
    <source>
        <dbReference type="ARBA" id="ARBA00022806"/>
    </source>
</evidence>
<dbReference type="InterPro" id="IPR001650">
    <property type="entry name" value="Helicase_C-like"/>
</dbReference>
<keyword evidence="4" id="KW-0378">Hydrolase</keyword>
<evidence type="ECO:0000256" key="6">
    <source>
        <dbReference type="ARBA" id="ARBA00022840"/>
    </source>
</evidence>
<evidence type="ECO:0000259" key="8">
    <source>
        <dbReference type="PROSITE" id="PS51192"/>
    </source>
</evidence>
<proteinExistence type="inferred from homology"/>
<evidence type="ECO:0000259" key="9">
    <source>
        <dbReference type="PROSITE" id="PS51194"/>
    </source>
</evidence>
<dbReference type="PROSITE" id="PS51194">
    <property type="entry name" value="HELICASE_CTER"/>
    <property type="match status" value="1"/>
</dbReference>
<dbReference type="Pfam" id="PF04408">
    <property type="entry name" value="WHD_HA2"/>
    <property type="match status" value="1"/>
</dbReference>
<dbReference type="InterPro" id="IPR007502">
    <property type="entry name" value="Helicase-assoc_dom"/>
</dbReference>
<accession>A0A6L2QA58</accession>
<protein>
    <recommendedName>
        <fullName evidence="2">RNA helicase</fullName>
        <ecNumber evidence="2">3.6.4.13</ecNumber>
    </recommendedName>
</protein>
<dbReference type="FunCoup" id="A0A6L2QA58">
    <property type="interactions" value="883"/>
</dbReference>
<keyword evidence="5" id="KW-0347">Helicase</keyword>
<dbReference type="CDD" id="cd18791">
    <property type="entry name" value="SF2_C_RHA"/>
    <property type="match status" value="1"/>
</dbReference>
<dbReference type="SUPFAM" id="SSF52540">
    <property type="entry name" value="P-loop containing nucleoside triphosphate hydrolases"/>
    <property type="match status" value="1"/>
</dbReference>
<dbReference type="Proteomes" id="UP000502823">
    <property type="component" value="Unassembled WGS sequence"/>
</dbReference>
<comment type="similarity">
    <text evidence="1">Belongs to the DEAD box helicase family. DEAH subfamily.</text>
</comment>
<dbReference type="GO" id="GO:0071013">
    <property type="term" value="C:catalytic step 2 spliceosome"/>
    <property type="evidence" value="ECO:0007669"/>
    <property type="project" value="TreeGrafter"/>
</dbReference>
<dbReference type="Pfam" id="PF07717">
    <property type="entry name" value="OB_NTP_bind"/>
    <property type="match status" value="1"/>
</dbReference>